<reference evidence="1" key="2">
    <citation type="journal article" date="2015" name="Data Brief">
        <title>Shoot transcriptome of the giant reed, Arundo donax.</title>
        <authorList>
            <person name="Barrero R.A."/>
            <person name="Guerrero F.D."/>
            <person name="Moolhuijzen P."/>
            <person name="Goolsby J.A."/>
            <person name="Tidwell J."/>
            <person name="Bellgard S.E."/>
            <person name="Bellgard M.I."/>
        </authorList>
    </citation>
    <scope>NUCLEOTIDE SEQUENCE</scope>
    <source>
        <tissue evidence="1">Shoot tissue taken approximately 20 cm above the soil surface</tissue>
    </source>
</reference>
<evidence type="ECO:0000313" key="1">
    <source>
        <dbReference type="EMBL" id="JAD33877.1"/>
    </source>
</evidence>
<protein>
    <submittedName>
        <fullName evidence="1">Uncharacterized protein</fullName>
    </submittedName>
</protein>
<proteinExistence type="predicted"/>
<dbReference type="AlphaFoldDB" id="A0A0A8ZG67"/>
<sequence length="120" mass="12508">MARKAELGSSTVGERKRMQRCGAVPNWSSWCCCSSAQPPPSRAGLCGLPGTQCGGKWAGCGEDGGKARQQGVAAAGSARALSLACPVGGEEQQLDAAGMVFWRRSRVDIRRGVLKNGQKS</sequence>
<dbReference type="EMBL" id="GBRH01264018">
    <property type="protein sequence ID" value="JAD33877.1"/>
    <property type="molecule type" value="Transcribed_RNA"/>
</dbReference>
<name>A0A0A8ZG67_ARUDO</name>
<accession>A0A0A8ZG67</accession>
<organism evidence="1">
    <name type="scientific">Arundo donax</name>
    <name type="common">Giant reed</name>
    <name type="synonym">Donax arundinaceus</name>
    <dbReference type="NCBI Taxonomy" id="35708"/>
    <lineage>
        <taxon>Eukaryota</taxon>
        <taxon>Viridiplantae</taxon>
        <taxon>Streptophyta</taxon>
        <taxon>Embryophyta</taxon>
        <taxon>Tracheophyta</taxon>
        <taxon>Spermatophyta</taxon>
        <taxon>Magnoliopsida</taxon>
        <taxon>Liliopsida</taxon>
        <taxon>Poales</taxon>
        <taxon>Poaceae</taxon>
        <taxon>PACMAD clade</taxon>
        <taxon>Arundinoideae</taxon>
        <taxon>Arundineae</taxon>
        <taxon>Arundo</taxon>
    </lineage>
</organism>
<reference evidence="1" key="1">
    <citation type="submission" date="2014-09" db="EMBL/GenBank/DDBJ databases">
        <authorList>
            <person name="Magalhaes I.L.F."/>
            <person name="Oliveira U."/>
            <person name="Santos F.R."/>
            <person name="Vidigal T.H.D.A."/>
            <person name="Brescovit A.D."/>
            <person name="Santos A.J."/>
        </authorList>
    </citation>
    <scope>NUCLEOTIDE SEQUENCE</scope>
    <source>
        <tissue evidence="1">Shoot tissue taken approximately 20 cm above the soil surface</tissue>
    </source>
</reference>